<dbReference type="PANTHER" id="PTHR43134:SF1">
    <property type="entry name" value="SIGNAL RECOGNITION PARTICLE RECEPTOR SUBUNIT ALPHA"/>
    <property type="match status" value="1"/>
</dbReference>
<evidence type="ECO:0000256" key="10">
    <source>
        <dbReference type="ARBA" id="ARBA00048027"/>
    </source>
</evidence>
<dbReference type="SMART" id="SM00962">
    <property type="entry name" value="SRP54"/>
    <property type="match status" value="1"/>
</dbReference>
<dbReference type="SUPFAM" id="SSF52540">
    <property type="entry name" value="P-loop containing nucleoside triphosphate hydrolases"/>
    <property type="match status" value="1"/>
</dbReference>
<dbReference type="InterPro" id="IPR004390">
    <property type="entry name" value="SR_rcpt_FtsY"/>
</dbReference>
<comment type="similarity">
    <text evidence="2">Belongs to the GTP-binding SRP family.</text>
</comment>
<evidence type="ECO:0000256" key="9">
    <source>
        <dbReference type="ARBA" id="ARBA00023170"/>
    </source>
</evidence>
<proteinExistence type="inferred from homology"/>
<dbReference type="Proteomes" id="UP001327219">
    <property type="component" value="Chromosome"/>
</dbReference>
<comment type="catalytic activity">
    <reaction evidence="10">
        <text>GTP + H2O = GDP + phosphate + H(+)</text>
        <dbReference type="Rhea" id="RHEA:19669"/>
        <dbReference type="ChEBI" id="CHEBI:15377"/>
        <dbReference type="ChEBI" id="CHEBI:15378"/>
        <dbReference type="ChEBI" id="CHEBI:37565"/>
        <dbReference type="ChEBI" id="CHEBI:43474"/>
        <dbReference type="ChEBI" id="CHEBI:58189"/>
        <dbReference type="EC" id="3.6.5.4"/>
    </reaction>
</comment>
<dbReference type="PROSITE" id="PS00300">
    <property type="entry name" value="SRP54"/>
    <property type="match status" value="1"/>
</dbReference>
<name>A0ABZ0UPG3_9RICK</name>
<sequence>MRQWLDRLKTGLSKTSANLNVNLKRAFSLNKPRQEVLDELEEALILSDLGVECSSQIIGRLAKKNFEQTITKEIVVECVVQHICEILTPYTKTLTIPDSSSPYTILFSGINGSGKTTSLGKIAHQLRKSGKKVLIAAADTFRASAKEQLEIWAHRSESDIISGDANSDPASIAYKALVKAKQERYDVLLIDTAGRMHNKASLMAELQKISKVLQKIDNSAPNLNLLVLDATVGQTTLQQVEIFKSITNINGIVLTKLDGTSKAGVIVPIVQNFKIPIYYIGIGEEIDDLSSFSAEEFARALVI</sequence>
<accession>A0ABZ0UPG3</accession>
<evidence type="ECO:0000256" key="2">
    <source>
        <dbReference type="ARBA" id="ARBA00008531"/>
    </source>
</evidence>
<evidence type="ECO:0000256" key="6">
    <source>
        <dbReference type="ARBA" id="ARBA00022801"/>
    </source>
</evidence>
<evidence type="ECO:0000256" key="4">
    <source>
        <dbReference type="ARBA" id="ARBA00022490"/>
    </source>
</evidence>
<evidence type="ECO:0000256" key="5">
    <source>
        <dbReference type="ARBA" id="ARBA00022741"/>
    </source>
</evidence>
<dbReference type="NCBIfam" id="TIGR00064">
    <property type="entry name" value="ftsY"/>
    <property type="match status" value="1"/>
</dbReference>
<dbReference type="PANTHER" id="PTHR43134">
    <property type="entry name" value="SIGNAL RECOGNITION PARTICLE RECEPTOR SUBUNIT ALPHA"/>
    <property type="match status" value="1"/>
</dbReference>
<organism evidence="12 13">
    <name type="scientific">Candidatus Bandiella euplotis</name>
    <dbReference type="NCBI Taxonomy" id="1664265"/>
    <lineage>
        <taxon>Bacteria</taxon>
        <taxon>Pseudomonadati</taxon>
        <taxon>Pseudomonadota</taxon>
        <taxon>Alphaproteobacteria</taxon>
        <taxon>Rickettsiales</taxon>
        <taxon>Candidatus Midichloriaceae</taxon>
        <taxon>Candidatus Bandiella</taxon>
    </lineage>
</organism>
<dbReference type="InterPro" id="IPR003593">
    <property type="entry name" value="AAA+_ATPase"/>
</dbReference>
<dbReference type="InterPro" id="IPR000897">
    <property type="entry name" value="SRP54_GTPase_dom"/>
</dbReference>
<dbReference type="Pfam" id="PF02881">
    <property type="entry name" value="SRP54_N"/>
    <property type="match status" value="1"/>
</dbReference>
<keyword evidence="5" id="KW-0547">Nucleotide-binding</keyword>
<keyword evidence="13" id="KW-1185">Reference proteome</keyword>
<evidence type="ECO:0000256" key="1">
    <source>
        <dbReference type="ARBA" id="ARBA00004515"/>
    </source>
</evidence>
<dbReference type="EMBL" id="CP110820">
    <property type="protein sequence ID" value="WPX96884.1"/>
    <property type="molecule type" value="Genomic_DNA"/>
</dbReference>
<keyword evidence="8" id="KW-0472">Membrane</keyword>
<dbReference type="InterPro" id="IPR027417">
    <property type="entry name" value="P-loop_NTPase"/>
</dbReference>
<evidence type="ECO:0000256" key="7">
    <source>
        <dbReference type="ARBA" id="ARBA00023134"/>
    </source>
</evidence>
<dbReference type="SMART" id="SM00963">
    <property type="entry name" value="SRP54_N"/>
    <property type="match status" value="1"/>
</dbReference>
<keyword evidence="3" id="KW-1003">Cell membrane</keyword>
<gene>
    <name evidence="12" type="ORF">Bandiella_01018</name>
</gene>
<evidence type="ECO:0000259" key="11">
    <source>
        <dbReference type="PROSITE" id="PS00300"/>
    </source>
</evidence>
<keyword evidence="6" id="KW-0378">Hydrolase</keyword>
<evidence type="ECO:0000256" key="8">
    <source>
        <dbReference type="ARBA" id="ARBA00023136"/>
    </source>
</evidence>
<dbReference type="SMART" id="SM00382">
    <property type="entry name" value="AAA"/>
    <property type="match status" value="1"/>
</dbReference>
<dbReference type="Pfam" id="PF00448">
    <property type="entry name" value="SRP54"/>
    <property type="match status" value="1"/>
</dbReference>
<protein>
    <submittedName>
        <fullName evidence="12">Signal recognition particle receptor FtsY</fullName>
    </submittedName>
</protein>
<dbReference type="InterPro" id="IPR013822">
    <property type="entry name" value="Signal_recog_particl_SRP54_hlx"/>
</dbReference>
<keyword evidence="9 12" id="KW-0675">Receptor</keyword>
<keyword evidence="4" id="KW-0963">Cytoplasm</keyword>
<comment type="subcellular location">
    <subcellularLocation>
        <location evidence="1">Cell inner membrane</location>
        <topology evidence="1">Peripheral membrane protein</topology>
        <orientation evidence="1">Cytoplasmic side</orientation>
    </subcellularLocation>
</comment>
<evidence type="ECO:0000256" key="3">
    <source>
        <dbReference type="ARBA" id="ARBA00022475"/>
    </source>
</evidence>
<dbReference type="CDD" id="cd17874">
    <property type="entry name" value="FtsY"/>
    <property type="match status" value="1"/>
</dbReference>
<evidence type="ECO:0000313" key="12">
    <source>
        <dbReference type="EMBL" id="WPX96884.1"/>
    </source>
</evidence>
<keyword evidence="7" id="KW-0342">GTP-binding</keyword>
<dbReference type="Gene3D" id="3.40.50.300">
    <property type="entry name" value="P-loop containing nucleotide triphosphate hydrolases"/>
    <property type="match status" value="1"/>
</dbReference>
<reference evidence="12 13" key="1">
    <citation type="submission" date="2022-11" db="EMBL/GenBank/DDBJ databases">
        <title>Host association and intracellularity evolved multiple times independently in the Rickettsiales.</title>
        <authorList>
            <person name="Castelli M."/>
            <person name="Nardi T."/>
            <person name="Gammuto L."/>
            <person name="Bellinzona G."/>
            <person name="Sabaneyeva E."/>
            <person name="Potekhin A."/>
            <person name="Serra V."/>
            <person name="Petroni G."/>
            <person name="Sassera D."/>
        </authorList>
    </citation>
    <scope>NUCLEOTIDE SEQUENCE [LARGE SCALE GENOMIC DNA]</scope>
    <source>
        <strain evidence="12 13">NDG2</strain>
    </source>
</reference>
<feature type="domain" description="SRP54-type proteins GTP-binding" evidence="11">
    <location>
        <begin position="276"/>
        <end position="289"/>
    </location>
</feature>
<dbReference type="SUPFAM" id="SSF47364">
    <property type="entry name" value="Domain of the SRP/SRP receptor G-proteins"/>
    <property type="match status" value="1"/>
</dbReference>
<evidence type="ECO:0000313" key="13">
    <source>
        <dbReference type="Proteomes" id="UP001327219"/>
    </source>
</evidence>
<dbReference type="InterPro" id="IPR036225">
    <property type="entry name" value="SRP/SRP_N"/>
</dbReference>
<dbReference type="InterPro" id="IPR042101">
    <property type="entry name" value="SRP54_N_sf"/>
</dbReference>
<dbReference type="Gene3D" id="1.20.120.140">
    <property type="entry name" value="Signal recognition particle SRP54, nucleotide-binding domain"/>
    <property type="match status" value="1"/>
</dbReference>
<dbReference type="RefSeq" id="WP_323732573.1">
    <property type="nucleotide sequence ID" value="NZ_CP110820.1"/>
</dbReference>